<proteinExistence type="predicted"/>
<dbReference type="PATRIC" id="fig|1053206.3.peg.2574"/>
<name>J8DKR9_BACCE</name>
<keyword evidence="1" id="KW-0472">Membrane</keyword>
<evidence type="ECO:0008006" key="4">
    <source>
        <dbReference type="Google" id="ProtNLM"/>
    </source>
</evidence>
<sequence length="76" mass="8877">MDLSTSDELELFSKELQRYMSPDALEQLARNVGFVKRKSKCRAQDLVALCIWFSQNIAHLYIFGRIIFHSYSVHNP</sequence>
<dbReference type="EMBL" id="AHEA01000021">
    <property type="protein sequence ID" value="EJQ79952.1"/>
    <property type="molecule type" value="Genomic_DNA"/>
</dbReference>
<reference evidence="2 3" key="1">
    <citation type="submission" date="2012-04" db="EMBL/GenBank/DDBJ databases">
        <title>The Genome Sequence of Bacillus cereus HuA4-10.</title>
        <authorList>
            <consortium name="The Broad Institute Genome Sequencing Platform"/>
            <consortium name="The Broad Institute Genome Sequencing Center for Infectious Disease"/>
            <person name="Feldgarden M."/>
            <person name="Van der Auwera G.A."/>
            <person name="Mahillon J."/>
            <person name="Duprez V."/>
            <person name="Timmery S."/>
            <person name="Mattelet C."/>
            <person name="Dierick K."/>
            <person name="Sun M."/>
            <person name="Yu Z."/>
            <person name="Zhu L."/>
            <person name="Hu X."/>
            <person name="Shank E.B."/>
            <person name="Swiecicka I."/>
            <person name="Hansen B.M."/>
            <person name="Andrup L."/>
            <person name="Young S.K."/>
            <person name="Zeng Q."/>
            <person name="Gargeya S."/>
            <person name="Fitzgerald M."/>
            <person name="Haas B."/>
            <person name="Abouelleil A."/>
            <person name="Alvarado L."/>
            <person name="Arachchi H.M."/>
            <person name="Berlin A."/>
            <person name="Chapman S.B."/>
            <person name="Goldberg J."/>
            <person name="Griggs A."/>
            <person name="Gujja S."/>
            <person name="Hansen M."/>
            <person name="Howarth C."/>
            <person name="Imamovic A."/>
            <person name="Larimer J."/>
            <person name="McCowen C."/>
            <person name="Montmayeur A."/>
            <person name="Murphy C."/>
            <person name="Neiman D."/>
            <person name="Pearson M."/>
            <person name="Priest M."/>
            <person name="Roberts A."/>
            <person name="Saif S."/>
            <person name="Shea T."/>
            <person name="Sisk P."/>
            <person name="Sykes S."/>
            <person name="Wortman J."/>
            <person name="Nusbaum C."/>
            <person name="Birren B."/>
        </authorList>
    </citation>
    <scope>NUCLEOTIDE SEQUENCE [LARGE SCALE GENOMIC DNA]</scope>
    <source>
        <strain evidence="2 3">HuA4-10</strain>
    </source>
</reference>
<protein>
    <recommendedName>
        <fullName evidence="4">Transposase for insertion sequence element IS231F</fullName>
    </recommendedName>
</protein>
<organism evidence="2 3">
    <name type="scientific">Bacillus cereus HuA4-10</name>
    <dbReference type="NCBI Taxonomy" id="1053206"/>
    <lineage>
        <taxon>Bacteria</taxon>
        <taxon>Bacillati</taxon>
        <taxon>Bacillota</taxon>
        <taxon>Bacilli</taxon>
        <taxon>Bacillales</taxon>
        <taxon>Bacillaceae</taxon>
        <taxon>Bacillus</taxon>
        <taxon>Bacillus cereus group</taxon>
    </lineage>
</organism>
<keyword evidence="1" id="KW-0812">Transmembrane</keyword>
<dbReference type="AlphaFoldDB" id="J8DKR9"/>
<feature type="transmembrane region" description="Helical" evidence="1">
    <location>
        <begin position="46"/>
        <end position="68"/>
    </location>
</feature>
<comment type="caution">
    <text evidence="2">The sequence shown here is derived from an EMBL/GenBank/DDBJ whole genome shotgun (WGS) entry which is preliminary data.</text>
</comment>
<evidence type="ECO:0000313" key="3">
    <source>
        <dbReference type="Proteomes" id="UP000006977"/>
    </source>
</evidence>
<evidence type="ECO:0000256" key="1">
    <source>
        <dbReference type="SAM" id="Phobius"/>
    </source>
</evidence>
<gene>
    <name evidence="2" type="ORF">IGC_02523</name>
</gene>
<dbReference type="HOGENOM" id="CLU_042765_6_0_9"/>
<dbReference type="Proteomes" id="UP000006977">
    <property type="component" value="Unassembled WGS sequence"/>
</dbReference>
<keyword evidence="1" id="KW-1133">Transmembrane helix</keyword>
<evidence type="ECO:0000313" key="2">
    <source>
        <dbReference type="EMBL" id="EJQ79952.1"/>
    </source>
</evidence>
<accession>J8DKR9</accession>